<dbReference type="InterPro" id="IPR027417">
    <property type="entry name" value="P-loop_NTPase"/>
</dbReference>
<dbReference type="InterPro" id="IPR050166">
    <property type="entry name" value="ABC_transporter_ATP-bind"/>
</dbReference>
<evidence type="ECO:0000256" key="1">
    <source>
        <dbReference type="ARBA" id="ARBA00022448"/>
    </source>
</evidence>
<gene>
    <name evidence="5" type="ORF">SMF913_25638</name>
</gene>
<dbReference type="PROSITE" id="PS50893">
    <property type="entry name" value="ABC_TRANSPORTER_2"/>
    <property type="match status" value="1"/>
</dbReference>
<evidence type="ECO:0000313" key="5">
    <source>
        <dbReference type="EMBL" id="PNG90173.1"/>
    </source>
</evidence>
<dbReference type="PANTHER" id="PTHR42788:SF13">
    <property type="entry name" value="ALIPHATIC SULFONATES IMPORT ATP-BINDING PROTEIN SSUB"/>
    <property type="match status" value="1"/>
</dbReference>
<evidence type="ECO:0000313" key="6">
    <source>
        <dbReference type="Proteomes" id="UP000236520"/>
    </source>
</evidence>
<feature type="domain" description="ABC transporter" evidence="4">
    <location>
        <begin position="15"/>
        <end position="244"/>
    </location>
</feature>
<dbReference type="AlphaFoldDB" id="A0A2J7YQ74"/>
<name>A0A2J7YQ74_STRMQ</name>
<proteinExistence type="predicted"/>
<dbReference type="GO" id="GO:0016887">
    <property type="term" value="F:ATP hydrolysis activity"/>
    <property type="evidence" value="ECO:0007669"/>
    <property type="project" value="InterPro"/>
</dbReference>
<keyword evidence="3" id="KW-0067">ATP-binding</keyword>
<keyword evidence="6" id="KW-1185">Reference proteome</keyword>
<dbReference type="InterPro" id="IPR003593">
    <property type="entry name" value="AAA+_ATPase"/>
</dbReference>
<dbReference type="RefSeq" id="WP_102936033.1">
    <property type="nucleotide sequence ID" value="NZ_LJIW01000002.1"/>
</dbReference>
<dbReference type="SMART" id="SM00382">
    <property type="entry name" value="AAA"/>
    <property type="match status" value="1"/>
</dbReference>
<dbReference type="EMBL" id="LJIW01000002">
    <property type="protein sequence ID" value="PNG90173.1"/>
    <property type="molecule type" value="Genomic_DNA"/>
</dbReference>
<evidence type="ECO:0000256" key="3">
    <source>
        <dbReference type="ARBA" id="ARBA00022840"/>
    </source>
</evidence>
<evidence type="ECO:0000259" key="4">
    <source>
        <dbReference type="PROSITE" id="PS50893"/>
    </source>
</evidence>
<dbReference type="PANTHER" id="PTHR42788">
    <property type="entry name" value="TAURINE IMPORT ATP-BINDING PROTEIN-RELATED"/>
    <property type="match status" value="1"/>
</dbReference>
<organism evidence="5 6">
    <name type="scientific">Streptomyces malaysiensis</name>
    <dbReference type="NCBI Taxonomy" id="92644"/>
    <lineage>
        <taxon>Bacteria</taxon>
        <taxon>Bacillati</taxon>
        <taxon>Actinomycetota</taxon>
        <taxon>Actinomycetes</taxon>
        <taxon>Kitasatosporales</taxon>
        <taxon>Streptomycetaceae</taxon>
        <taxon>Streptomyces</taxon>
        <taxon>Streptomyces violaceusniger group</taxon>
    </lineage>
</organism>
<dbReference type="Proteomes" id="UP000236520">
    <property type="component" value="Unassembled WGS sequence"/>
</dbReference>
<accession>A0A2J7YQ74</accession>
<dbReference type="Gene3D" id="3.40.50.300">
    <property type="entry name" value="P-loop containing nucleotide triphosphate hydrolases"/>
    <property type="match status" value="1"/>
</dbReference>
<keyword evidence="2" id="KW-0547">Nucleotide-binding</keyword>
<sequence>MSTATGTTAPPKLSVRDLRLSYRSGRRRNLALRDVNLDVADGEFLALVGPSGCGKSTLLKIVSGLVAATAGTVAIDGQPTRGTPERVGLLFQNDALLPWRTVEDNIRFPLAIGGTPLHEQRERVKRLISAVGLDGFGAYYPRQLSGGMRKRVALARILAADPDVFLMDEPFGPLDAQTRARISADFLALWEQVGKTVVFVTHDVDEAILLADRVAVMTAGPGRVKEEFQVDIPRPRSIDDVRFSDPFRELRHRISQSLRAEFEPTDAGDGRGRLIAEL</sequence>
<dbReference type="PROSITE" id="PS00211">
    <property type="entry name" value="ABC_TRANSPORTER_1"/>
    <property type="match status" value="1"/>
</dbReference>
<dbReference type="Pfam" id="PF00005">
    <property type="entry name" value="ABC_tran"/>
    <property type="match status" value="1"/>
</dbReference>
<evidence type="ECO:0000256" key="2">
    <source>
        <dbReference type="ARBA" id="ARBA00022741"/>
    </source>
</evidence>
<dbReference type="GO" id="GO:0005524">
    <property type="term" value="F:ATP binding"/>
    <property type="evidence" value="ECO:0007669"/>
    <property type="project" value="UniProtKB-KW"/>
</dbReference>
<dbReference type="InterPro" id="IPR017871">
    <property type="entry name" value="ABC_transporter-like_CS"/>
</dbReference>
<dbReference type="CDD" id="cd03293">
    <property type="entry name" value="ABC_NrtD_SsuB_transporters"/>
    <property type="match status" value="1"/>
</dbReference>
<protein>
    <recommendedName>
        <fullName evidence="4">ABC transporter domain-containing protein</fullName>
    </recommendedName>
</protein>
<dbReference type="InterPro" id="IPR003439">
    <property type="entry name" value="ABC_transporter-like_ATP-bd"/>
</dbReference>
<comment type="caution">
    <text evidence="5">The sequence shown here is derived from an EMBL/GenBank/DDBJ whole genome shotgun (WGS) entry which is preliminary data.</text>
</comment>
<reference evidence="5 6" key="1">
    <citation type="submission" date="2015-09" db="EMBL/GenBank/DDBJ databases">
        <title>Genome sequence, genome mining and natural product profiling of a biocontrol bacterium Streptomyces malaysiensis F913.</title>
        <authorList>
            <person name="Xu Y."/>
            <person name="Wei J."/>
            <person name="Xie J."/>
            <person name="Li T."/>
            <person name="Zhou Z."/>
        </authorList>
    </citation>
    <scope>NUCLEOTIDE SEQUENCE [LARGE SCALE GENOMIC DNA]</scope>
    <source>
        <strain evidence="5 6">F913</strain>
    </source>
</reference>
<dbReference type="SUPFAM" id="SSF52540">
    <property type="entry name" value="P-loop containing nucleoside triphosphate hydrolases"/>
    <property type="match status" value="1"/>
</dbReference>
<keyword evidence="1" id="KW-0813">Transport</keyword>